<evidence type="ECO:0000313" key="3">
    <source>
        <dbReference type="EMBL" id="RGI86761.1"/>
    </source>
</evidence>
<evidence type="ECO:0000313" key="12">
    <source>
        <dbReference type="Proteomes" id="UP000285652"/>
    </source>
</evidence>
<accession>A0A3E4FAU8</accession>
<dbReference type="RefSeq" id="WP_117494109.1">
    <property type="nucleotide sequence ID" value="NZ_QRQQ01000004.1"/>
</dbReference>
<protein>
    <recommendedName>
        <fullName evidence="13">TMEM198/TM7SF3 family protein</fullName>
    </recommendedName>
</protein>
<keyword evidence="2" id="KW-1133">Transmembrane helix</keyword>
<dbReference type="Proteomes" id="UP000284883">
    <property type="component" value="Unassembled WGS sequence"/>
</dbReference>
<feature type="transmembrane region" description="Helical" evidence="2">
    <location>
        <begin position="55"/>
        <end position="76"/>
    </location>
</feature>
<reference evidence="8 9" key="1">
    <citation type="submission" date="2018-08" db="EMBL/GenBank/DDBJ databases">
        <title>A genome reference for cultivated species of the human gut microbiota.</title>
        <authorList>
            <person name="Zou Y."/>
            <person name="Xue W."/>
            <person name="Luo G."/>
        </authorList>
    </citation>
    <scope>NUCLEOTIDE SEQUENCE [LARGE SCALE GENOMIC DNA]</scope>
    <source>
        <strain evidence="7 12">AF31-13BH</strain>
        <strain evidence="6 10">AM37-5</strain>
        <strain evidence="5 11">AM40-15AC</strain>
        <strain evidence="4 9">TF11-11</strain>
        <strain evidence="3 8">TM09-19AC</strain>
    </source>
</reference>
<sequence length="303" mass="32181">MNETTLVKGISAIGTMDGPTSVFLAGKLSVGVFAAVIAIGILIGFFGLKLVKVVAAFLGFLIGAGAGAGICVLAGIEGIASVAVILVCAILLAVVSFLVYRLGVFVMIFICSMGVLAVVIPAQSSVITIVELAVALVLAILAAIFAEPMIIVITGIAGGFLAGPAILDLAGITDPSWLKYVAGAVLAFVGLMIQFMMQSSKIGKKERIKSEHIKEQVSMENEVEKARMILDEDEAKPEEAEEPEGYLDEEEAEEPEGYLDEEEAEEPEGYLDEDEDFSDDESEDIEIRDLDLDDIPSDEESEE</sequence>
<dbReference type="EMBL" id="QRQQ01000004">
    <property type="protein sequence ID" value="RHN16902.1"/>
    <property type="molecule type" value="Genomic_DNA"/>
</dbReference>
<evidence type="ECO:0000256" key="2">
    <source>
        <dbReference type="SAM" id="Phobius"/>
    </source>
</evidence>
<evidence type="ECO:0000313" key="8">
    <source>
        <dbReference type="Proteomes" id="UP000260664"/>
    </source>
</evidence>
<evidence type="ECO:0008006" key="13">
    <source>
        <dbReference type="Google" id="ProtNLM"/>
    </source>
</evidence>
<evidence type="ECO:0000313" key="9">
    <source>
        <dbReference type="Proteomes" id="UP000261208"/>
    </source>
</evidence>
<proteinExistence type="predicted"/>
<organism evidence="3 8">
    <name type="scientific">Dorea formicigenerans</name>
    <dbReference type="NCBI Taxonomy" id="39486"/>
    <lineage>
        <taxon>Bacteria</taxon>
        <taxon>Bacillati</taxon>
        <taxon>Bacillota</taxon>
        <taxon>Clostridia</taxon>
        <taxon>Lachnospirales</taxon>
        <taxon>Lachnospiraceae</taxon>
        <taxon>Dorea</taxon>
    </lineage>
</organism>
<dbReference type="EMBL" id="QSQQ01000004">
    <property type="protein sequence ID" value="RGK49418.1"/>
    <property type="molecule type" value="Genomic_DNA"/>
</dbReference>
<evidence type="ECO:0000313" key="5">
    <source>
        <dbReference type="EMBL" id="RHB40625.1"/>
    </source>
</evidence>
<feature type="transmembrane region" description="Helical" evidence="2">
    <location>
        <begin position="28"/>
        <end position="48"/>
    </location>
</feature>
<evidence type="ECO:0000313" key="10">
    <source>
        <dbReference type="Proteomes" id="UP000284742"/>
    </source>
</evidence>
<evidence type="ECO:0000313" key="11">
    <source>
        <dbReference type="Proteomes" id="UP000284883"/>
    </source>
</evidence>
<feature type="transmembrane region" description="Helical" evidence="2">
    <location>
        <begin position="104"/>
        <end position="120"/>
    </location>
</feature>
<dbReference type="Proteomes" id="UP000284742">
    <property type="component" value="Unassembled WGS sequence"/>
</dbReference>
<feature type="compositionally biased region" description="Acidic residues" evidence="1">
    <location>
        <begin position="291"/>
        <end position="303"/>
    </location>
</feature>
<name>A0A3E4FAU8_9FIRM</name>
<keyword evidence="2" id="KW-0812">Transmembrane</keyword>
<keyword evidence="2" id="KW-0472">Membrane</keyword>
<evidence type="ECO:0000313" key="4">
    <source>
        <dbReference type="EMBL" id="RGK49418.1"/>
    </source>
</evidence>
<dbReference type="EMBL" id="QSGQ01000003">
    <property type="protein sequence ID" value="RHB40625.1"/>
    <property type="molecule type" value="Genomic_DNA"/>
</dbReference>
<feature type="region of interest" description="Disordered" evidence="1">
    <location>
        <begin position="229"/>
        <end position="303"/>
    </location>
</feature>
<gene>
    <name evidence="6" type="ORF">DW860_11970</name>
    <name evidence="5" type="ORF">DW885_06015</name>
    <name evidence="7" type="ORF">DWZ24_07440</name>
    <name evidence="4" type="ORF">DXD10_04570</name>
    <name evidence="3" type="ORF">DXD84_00955</name>
</gene>
<evidence type="ECO:0000256" key="1">
    <source>
        <dbReference type="SAM" id="MobiDB-lite"/>
    </source>
</evidence>
<dbReference type="Proteomes" id="UP000261208">
    <property type="component" value="Unassembled WGS sequence"/>
</dbReference>
<dbReference type="Proteomes" id="UP000285652">
    <property type="component" value="Unassembled WGS sequence"/>
</dbReference>
<evidence type="ECO:0000313" key="6">
    <source>
        <dbReference type="EMBL" id="RHC05152.1"/>
    </source>
</evidence>
<feature type="compositionally biased region" description="Acidic residues" evidence="1">
    <location>
        <begin position="231"/>
        <end position="284"/>
    </location>
</feature>
<feature type="transmembrane region" description="Helical" evidence="2">
    <location>
        <begin position="126"/>
        <end position="145"/>
    </location>
</feature>
<feature type="transmembrane region" description="Helical" evidence="2">
    <location>
        <begin position="82"/>
        <end position="99"/>
    </location>
</feature>
<dbReference type="AlphaFoldDB" id="A0A3E4FAU8"/>
<evidence type="ECO:0000313" key="7">
    <source>
        <dbReference type="EMBL" id="RHN16902.1"/>
    </source>
</evidence>
<dbReference type="EMBL" id="QSOI01000001">
    <property type="protein sequence ID" value="RGI86761.1"/>
    <property type="molecule type" value="Genomic_DNA"/>
</dbReference>
<dbReference type="Proteomes" id="UP000260664">
    <property type="component" value="Unassembled WGS sequence"/>
</dbReference>
<feature type="transmembrane region" description="Helical" evidence="2">
    <location>
        <begin position="177"/>
        <end position="197"/>
    </location>
</feature>
<dbReference type="EMBL" id="QSHK01000009">
    <property type="protein sequence ID" value="RHC05152.1"/>
    <property type="molecule type" value="Genomic_DNA"/>
</dbReference>
<comment type="caution">
    <text evidence="3">The sequence shown here is derived from an EMBL/GenBank/DDBJ whole genome shotgun (WGS) entry which is preliminary data.</text>
</comment>